<dbReference type="PROSITE" id="PS51471">
    <property type="entry name" value="FE2OG_OXY"/>
    <property type="match status" value="1"/>
</dbReference>
<sequence length="319" mass="35786">MEDDATMLSTKRRNYSKEVRQIAKEDAVRARDMLSQYFLASRSSESGAPLPSSLPDRFILLPDQRPPASSVAVSLPVIDLSRGRDEVINHGVSQQTMREMEEVCEEFFRLPAADKTALYSEDRFKRNRLFSGTIYGDRYWRDCLRLACAFPVGDTKNDWPDKPQSLREVIEKFIMPTRGVAMELLRLLSEGMGLRPDYFEGDLSGGDVVIHVNHYPPCPDPSLTLGLPPHCDRNLITLLLPGTVNGLQVVYKGEWINIITNGMLKSIEHRAVANSALARTSVAAFIMPAADSLIGPAEEFVSKDNPPRYRPAIFGEFIR</sequence>
<protein>
    <submittedName>
        <fullName evidence="7">2'-deoxymugineic-acid 2'-dioxygenase</fullName>
    </submittedName>
</protein>
<keyword evidence="7" id="KW-0223">Dioxygenase</keyword>
<dbReference type="InterPro" id="IPR026992">
    <property type="entry name" value="DIOX_N"/>
</dbReference>
<dbReference type="Pfam" id="PF03171">
    <property type="entry name" value="2OG-FeII_Oxy"/>
    <property type="match status" value="1"/>
</dbReference>
<dbReference type="Gene3D" id="2.60.120.330">
    <property type="entry name" value="B-lactam Antibiotic, Isopenicillin N Synthase, Chain"/>
    <property type="match status" value="1"/>
</dbReference>
<dbReference type="SUPFAM" id="SSF51197">
    <property type="entry name" value="Clavaminate synthase-like"/>
    <property type="match status" value="1"/>
</dbReference>
<keyword evidence="5 6" id="KW-0408">Iron</keyword>
<dbReference type="InterPro" id="IPR027443">
    <property type="entry name" value="IPNS-like_sf"/>
</dbReference>
<accession>M7ZUW2</accession>
<evidence type="ECO:0000256" key="5">
    <source>
        <dbReference type="ARBA" id="ARBA00023004"/>
    </source>
</evidence>
<evidence type="ECO:0000256" key="3">
    <source>
        <dbReference type="ARBA" id="ARBA00022723"/>
    </source>
</evidence>
<dbReference type="EMBL" id="KD069221">
    <property type="protein sequence ID" value="EMS63426.1"/>
    <property type="molecule type" value="Genomic_DNA"/>
</dbReference>
<gene>
    <name evidence="7" type="ORF">TRIUR3_13214</name>
</gene>
<name>M7ZUW2_TRIUA</name>
<evidence type="ECO:0000256" key="4">
    <source>
        <dbReference type="ARBA" id="ARBA00023002"/>
    </source>
</evidence>
<reference evidence="7" key="1">
    <citation type="journal article" date="2013" name="Nature">
        <title>Draft genome of the wheat A-genome progenitor Triticum urartu.</title>
        <authorList>
            <person name="Ling H.Q."/>
            <person name="Zhao S."/>
            <person name="Liu D."/>
            <person name="Wang J."/>
            <person name="Sun H."/>
            <person name="Zhang C."/>
            <person name="Fan H."/>
            <person name="Li D."/>
            <person name="Dong L."/>
            <person name="Tao Y."/>
            <person name="Gao C."/>
            <person name="Wu H."/>
            <person name="Li Y."/>
            <person name="Cui Y."/>
            <person name="Guo X."/>
            <person name="Zheng S."/>
            <person name="Wang B."/>
            <person name="Yu K."/>
            <person name="Liang Q."/>
            <person name="Yang W."/>
            <person name="Lou X."/>
            <person name="Chen J."/>
            <person name="Feng M."/>
            <person name="Jian J."/>
            <person name="Zhang X."/>
            <person name="Luo G."/>
            <person name="Jiang Y."/>
            <person name="Liu J."/>
            <person name="Wang Z."/>
            <person name="Sha Y."/>
            <person name="Zhang B."/>
            <person name="Wu H."/>
            <person name="Tang D."/>
            <person name="Shen Q."/>
            <person name="Xue P."/>
            <person name="Zou S."/>
            <person name="Wang X."/>
            <person name="Liu X."/>
            <person name="Wang F."/>
            <person name="Yang Y."/>
            <person name="An X."/>
            <person name="Dong Z."/>
            <person name="Zhang K."/>
            <person name="Zhang X."/>
            <person name="Luo M.C."/>
            <person name="Dvorak J."/>
            <person name="Tong Y."/>
            <person name="Wang J."/>
            <person name="Yang H."/>
            <person name="Li Z."/>
            <person name="Wang D."/>
            <person name="Zhang A."/>
            <person name="Wang J."/>
        </authorList>
    </citation>
    <scope>NUCLEOTIDE SEQUENCE</scope>
</reference>
<dbReference type="Pfam" id="PF14226">
    <property type="entry name" value="DIOX_N"/>
    <property type="match status" value="1"/>
</dbReference>
<dbReference type="AlphaFoldDB" id="M7ZUW2"/>
<proteinExistence type="inferred from homology"/>
<dbReference type="GO" id="GO:0051213">
    <property type="term" value="F:dioxygenase activity"/>
    <property type="evidence" value="ECO:0007669"/>
    <property type="project" value="UniProtKB-KW"/>
</dbReference>
<evidence type="ECO:0000313" key="7">
    <source>
        <dbReference type="EMBL" id="EMS63426.1"/>
    </source>
</evidence>
<dbReference type="InterPro" id="IPR044861">
    <property type="entry name" value="IPNS-like_FE2OG_OXY"/>
</dbReference>
<evidence type="ECO:0000256" key="2">
    <source>
        <dbReference type="ARBA" id="ARBA00008056"/>
    </source>
</evidence>
<dbReference type="InterPro" id="IPR005123">
    <property type="entry name" value="Oxoglu/Fe-dep_dioxygenase_dom"/>
</dbReference>
<dbReference type="GO" id="GO:0046872">
    <property type="term" value="F:metal ion binding"/>
    <property type="evidence" value="ECO:0007669"/>
    <property type="project" value="UniProtKB-KW"/>
</dbReference>
<dbReference type="STRING" id="4572.M7ZUW2"/>
<keyword evidence="4 6" id="KW-0560">Oxidoreductase</keyword>
<evidence type="ECO:0000256" key="6">
    <source>
        <dbReference type="RuleBase" id="RU003682"/>
    </source>
</evidence>
<organism evidence="7">
    <name type="scientific">Triticum urartu</name>
    <name type="common">Red wild einkorn</name>
    <name type="synonym">Crithodium urartu</name>
    <dbReference type="NCBI Taxonomy" id="4572"/>
    <lineage>
        <taxon>Eukaryota</taxon>
        <taxon>Viridiplantae</taxon>
        <taxon>Streptophyta</taxon>
        <taxon>Embryophyta</taxon>
        <taxon>Tracheophyta</taxon>
        <taxon>Spermatophyta</taxon>
        <taxon>Magnoliopsida</taxon>
        <taxon>Liliopsida</taxon>
        <taxon>Poales</taxon>
        <taxon>Poaceae</taxon>
        <taxon>BOP clade</taxon>
        <taxon>Pooideae</taxon>
        <taxon>Triticodae</taxon>
        <taxon>Triticeae</taxon>
        <taxon>Triticinae</taxon>
        <taxon>Triticum</taxon>
    </lineage>
</organism>
<keyword evidence="3 6" id="KW-0479">Metal-binding</keyword>
<dbReference type="PANTHER" id="PTHR47991">
    <property type="entry name" value="OXOGLUTARATE/IRON-DEPENDENT DIOXYGENASE"/>
    <property type="match status" value="1"/>
</dbReference>
<dbReference type="eggNOG" id="KOG0143">
    <property type="taxonomic scope" value="Eukaryota"/>
</dbReference>
<comment type="similarity">
    <text evidence="2 6">Belongs to the iron/ascorbate-dependent oxidoreductase family.</text>
</comment>
<comment type="cofactor">
    <cofactor evidence="1">
        <name>Fe cation</name>
        <dbReference type="ChEBI" id="CHEBI:24875"/>
    </cofactor>
</comment>
<dbReference type="OMA" id="HIIPRSN"/>
<dbReference type="InterPro" id="IPR050295">
    <property type="entry name" value="Plant_2OG-oxidoreductases"/>
</dbReference>
<evidence type="ECO:0000256" key="1">
    <source>
        <dbReference type="ARBA" id="ARBA00001962"/>
    </source>
</evidence>